<evidence type="ECO:0000313" key="4">
    <source>
        <dbReference type="Proteomes" id="UP000678499"/>
    </source>
</evidence>
<gene>
    <name evidence="3" type="ORF">NMOB1V02_LOCUS13400</name>
</gene>
<evidence type="ECO:0000313" key="3">
    <source>
        <dbReference type="EMBL" id="CAD7285798.1"/>
    </source>
</evidence>
<dbReference type="Gene3D" id="3.40.50.720">
    <property type="entry name" value="NAD(P)-binding Rossmann-like Domain"/>
    <property type="match status" value="2"/>
</dbReference>
<name>A0A7R9GKJ2_9CRUS</name>
<dbReference type="EMBL" id="OA905062">
    <property type="protein sequence ID" value="CAD7285798.1"/>
    <property type="molecule type" value="Genomic_DNA"/>
</dbReference>
<dbReference type="PANTHER" id="PTHR43318">
    <property type="entry name" value="UDP-N-ACETYLGLUCOSAMINE 4,6-DEHYDRATASE"/>
    <property type="match status" value="1"/>
</dbReference>
<comment type="similarity">
    <text evidence="1">Belongs to the polysaccharide synthase family.</text>
</comment>
<dbReference type="InterPro" id="IPR051203">
    <property type="entry name" value="Polysaccharide_Synthase-Rel"/>
</dbReference>
<accession>A0A7R9GKJ2</accession>
<dbReference type="InterPro" id="IPR036291">
    <property type="entry name" value="NAD(P)-bd_dom_sf"/>
</dbReference>
<sequence>MSESALYDLQQEFRQASQTLEWIVADVRSPWRMKEVFEKYKPQLVFHAAAYKHVPLMESHPWESVITNVYGTKVVADLATQHKVEKFIMVSTDKAVNPTNVMGATKRLAEIPIKIIDLAKKMIRLLGHRYPQDVDIKIIGLRPGEKIYEELLADGENTIETYHPKIRLAEQHGLMDCESTMKIIEDIFELAHGSTQSHHQLVAAIKSIIPEYVSNNS</sequence>
<dbReference type="OrthoDB" id="2735536at2759"/>
<dbReference type="PANTHER" id="PTHR43318:SF1">
    <property type="entry name" value="POLYSACCHARIDE BIOSYNTHESIS PROTEIN EPSC-RELATED"/>
    <property type="match status" value="1"/>
</dbReference>
<organism evidence="3">
    <name type="scientific">Notodromas monacha</name>
    <dbReference type="NCBI Taxonomy" id="399045"/>
    <lineage>
        <taxon>Eukaryota</taxon>
        <taxon>Metazoa</taxon>
        <taxon>Ecdysozoa</taxon>
        <taxon>Arthropoda</taxon>
        <taxon>Crustacea</taxon>
        <taxon>Oligostraca</taxon>
        <taxon>Ostracoda</taxon>
        <taxon>Podocopa</taxon>
        <taxon>Podocopida</taxon>
        <taxon>Cypridocopina</taxon>
        <taxon>Cypridoidea</taxon>
        <taxon>Cyprididae</taxon>
        <taxon>Notodromas</taxon>
    </lineage>
</organism>
<dbReference type="SUPFAM" id="SSF51735">
    <property type="entry name" value="NAD(P)-binding Rossmann-fold domains"/>
    <property type="match status" value="1"/>
</dbReference>
<dbReference type="Proteomes" id="UP000678499">
    <property type="component" value="Unassembled WGS sequence"/>
</dbReference>
<evidence type="ECO:0000256" key="1">
    <source>
        <dbReference type="ARBA" id="ARBA00007430"/>
    </source>
</evidence>
<reference evidence="3" key="1">
    <citation type="submission" date="2020-11" db="EMBL/GenBank/DDBJ databases">
        <authorList>
            <person name="Tran Van P."/>
        </authorList>
    </citation>
    <scope>NUCLEOTIDE SEQUENCE</scope>
</reference>
<dbReference type="Pfam" id="PF02719">
    <property type="entry name" value="Polysacc_synt_2"/>
    <property type="match status" value="2"/>
</dbReference>
<dbReference type="InterPro" id="IPR003869">
    <property type="entry name" value="Polysac_CapD-like"/>
</dbReference>
<dbReference type="EMBL" id="CAJPEX010023025">
    <property type="protein sequence ID" value="CAG0925950.1"/>
    <property type="molecule type" value="Genomic_DNA"/>
</dbReference>
<evidence type="ECO:0000259" key="2">
    <source>
        <dbReference type="Pfam" id="PF02719"/>
    </source>
</evidence>
<keyword evidence="4" id="KW-1185">Reference proteome</keyword>
<proteinExistence type="inferred from homology"/>
<feature type="domain" description="Polysaccharide biosynthesis protein CapD-like" evidence="2">
    <location>
        <begin position="2"/>
        <end position="111"/>
    </location>
</feature>
<feature type="non-terminal residue" evidence="3">
    <location>
        <position position="217"/>
    </location>
</feature>
<protein>
    <recommendedName>
        <fullName evidence="2">Polysaccharide biosynthesis protein CapD-like domain-containing protein</fullName>
    </recommendedName>
</protein>
<dbReference type="AlphaFoldDB" id="A0A7R9GKJ2"/>
<feature type="domain" description="Polysaccharide biosynthesis protein CapD-like" evidence="2">
    <location>
        <begin position="112"/>
        <end position="169"/>
    </location>
</feature>